<evidence type="ECO:0000313" key="1">
    <source>
        <dbReference type="EMBL" id="KMW10706.1"/>
    </source>
</evidence>
<sequence length="96" mass="11564">MLTDYLHLLRYWKKKYAPETENDPLDDRFVEACQMKCPIEHLCDVFIFGSTVQRTAAVRELWGSGRIKRLKEYVERKRREEMELGKQRKCRNDLAI</sequence>
<reference evidence="1 2" key="1">
    <citation type="submission" date="2011-04" db="EMBL/GenBank/DDBJ databases">
        <title>The Genome Sequence of Clostridium citroniae WAL-19142.</title>
        <authorList>
            <consortium name="The Broad Institute Genome Sequencing Platform"/>
            <person name="Earl A."/>
            <person name="Ward D."/>
            <person name="Feldgarden M."/>
            <person name="Gevers D."/>
            <person name="Warren Y.A."/>
            <person name="Tyrrell K.L."/>
            <person name="Citron D.M."/>
            <person name="Goldstein E.J."/>
            <person name="Daigneault M."/>
            <person name="Allen-Vercoe E."/>
            <person name="Young S.K."/>
            <person name="Zeng Q."/>
            <person name="Gargeya S."/>
            <person name="Fitzgerald M."/>
            <person name="Haas B."/>
            <person name="Abouelleil A."/>
            <person name="Alvarado L."/>
            <person name="Arachchi H.M."/>
            <person name="Berlin A."/>
            <person name="Brown A."/>
            <person name="Chapman S.B."/>
            <person name="Chen Z."/>
            <person name="Dunbar C."/>
            <person name="Freedman E."/>
            <person name="Gearin G."/>
            <person name="Gellesch M."/>
            <person name="Goldberg J."/>
            <person name="Griggs A."/>
            <person name="Gujja S."/>
            <person name="Heilman E.R."/>
            <person name="Heiman D."/>
            <person name="Howarth C."/>
            <person name="Larson L."/>
            <person name="Lui A."/>
            <person name="MacDonald P.J."/>
            <person name="Mehta T."/>
            <person name="Montmayeur A."/>
            <person name="Murphy C."/>
            <person name="Neiman D."/>
            <person name="Pearson M."/>
            <person name="Priest M."/>
            <person name="Roberts A."/>
            <person name="Saif S."/>
            <person name="Shea T."/>
            <person name="Shenoy N."/>
            <person name="Sisk P."/>
            <person name="Stolte C."/>
            <person name="Sykes S."/>
            <person name="White J."/>
            <person name="Yandava C."/>
            <person name="Wortman J."/>
            <person name="Nusbaum C."/>
            <person name="Birren B."/>
        </authorList>
    </citation>
    <scope>NUCLEOTIDE SEQUENCE [LARGE SCALE GENOMIC DNA]</scope>
    <source>
        <strain evidence="1 2">WAL-19142</strain>
    </source>
</reference>
<comment type="caution">
    <text evidence="1">The sequence shown here is derived from an EMBL/GenBank/DDBJ whole genome shotgun (WGS) entry which is preliminary data.</text>
</comment>
<dbReference type="PATRIC" id="fig|742734.4.peg.5946"/>
<accession>A0A0J9BES6</accession>
<evidence type="ECO:0000313" key="2">
    <source>
        <dbReference type="Proteomes" id="UP000037392"/>
    </source>
</evidence>
<dbReference type="EMBL" id="ADLK01000059">
    <property type="protein sequence ID" value="KMW10706.1"/>
    <property type="molecule type" value="Genomic_DNA"/>
</dbReference>
<dbReference type="AlphaFoldDB" id="A0A0J9BES6"/>
<protein>
    <submittedName>
        <fullName evidence="1">Uncharacterized protein</fullName>
    </submittedName>
</protein>
<dbReference type="Proteomes" id="UP000037392">
    <property type="component" value="Unassembled WGS sequence"/>
</dbReference>
<gene>
    <name evidence="1" type="ORF">HMPREF9470_05556</name>
</gene>
<organism evidence="1 2">
    <name type="scientific">[Clostridium] citroniae WAL-19142</name>
    <dbReference type="NCBI Taxonomy" id="742734"/>
    <lineage>
        <taxon>Bacteria</taxon>
        <taxon>Bacillati</taxon>
        <taxon>Bacillota</taxon>
        <taxon>Clostridia</taxon>
        <taxon>Lachnospirales</taxon>
        <taxon>Lachnospiraceae</taxon>
        <taxon>Enterocloster</taxon>
    </lineage>
</organism>
<name>A0A0J9BES6_9FIRM</name>
<proteinExistence type="predicted"/>